<dbReference type="Pfam" id="PF07727">
    <property type="entry name" value="RVT_2"/>
    <property type="match status" value="1"/>
</dbReference>
<dbReference type="EMBL" id="SMMG02000003">
    <property type="protein sequence ID" value="KAA3480450.1"/>
    <property type="molecule type" value="Genomic_DNA"/>
</dbReference>
<dbReference type="InterPro" id="IPR019333">
    <property type="entry name" value="INTS3_N"/>
</dbReference>
<feature type="domain" description="Integrator complex subunit 3 N-terminal" evidence="2">
    <location>
        <begin position="306"/>
        <end position="355"/>
    </location>
</feature>
<proteinExistence type="predicted"/>
<evidence type="ECO:0000259" key="2">
    <source>
        <dbReference type="Pfam" id="PF10189"/>
    </source>
</evidence>
<dbReference type="AlphaFoldDB" id="A0A5B6WFL0"/>
<name>A0A5B6WFL0_9ROSI</name>
<comment type="caution">
    <text evidence="3">The sequence shown here is derived from an EMBL/GenBank/DDBJ whole genome shotgun (WGS) entry which is preliminary data.</text>
</comment>
<evidence type="ECO:0000259" key="1">
    <source>
        <dbReference type="Pfam" id="PF07727"/>
    </source>
</evidence>
<dbReference type="InterPro" id="IPR013103">
    <property type="entry name" value="RVT_2"/>
</dbReference>
<organism evidence="3 4">
    <name type="scientific">Gossypium australe</name>
    <dbReference type="NCBI Taxonomy" id="47621"/>
    <lineage>
        <taxon>Eukaryota</taxon>
        <taxon>Viridiplantae</taxon>
        <taxon>Streptophyta</taxon>
        <taxon>Embryophyta</taxon>
        <taxon>Tracheophyta</taxon>
        <taxon>Spermatophyta</taxon>
        <taxon>Magnoliopsida</taxon>
        <taxon>eudicotyledons</taxon>
        <taxon>Gunneridae</taxon>
        <taxon>Pentapetalae</taxon>
        <taxon>rosids</taxon>
        <taxon>malvids</taxon>
        <taxon>Malvales</taxon>
        <taxon>Malvaceae</taxon>
        <taxon>Malvoideae</taxon>
        <taxon>Gossypium</taxon>
    </lineage>
</organism>
<dbReference type="InterPro" id="IPR045334">
    <property type="entry name" value="INTS3"/>
</dbReference>
<dbReference type="GO" id="GO:0005737">
    <property type="term" value="C:cytoplasm"/>
    <property type="evidence" value="ECO:0007669"/>
    <property type="project" value="TreeGrafter"/>
</dbReference>
<keyword evidence="4" id="KW-1185">Reference proteome</keyword>
<dbReference type="PANTHER" id="PTHR13587">
    <property type="entry name" value="INTEGRATOR COMPLEX SUBUNIT 3"/>
    <property type="match status" value="1"/>
</dbReference>
<dbReference type="Pfam" id="PF10189">
    <property type="entry name" value="Ints3_N"/>
    <property type="match status" value="1"/>
</dbReference>
<evidence type="ECO:0000313" key="3">
    <source>
        <dbReference type="EMBL" id="KAA3480450.1"/>
    </source>
</evidence>
<dbReference type="OrthoDB" id="1000646at2759"/>
<dbReference type="PANTHER" id="PTHR13587:SF7">
    <property type="entry name" value="INTEGRATOR COMPLEX SUBUNIT 3"/>
    <property type="match status" value="1"/>
</dbReference>
<gene>
    <name evidence="3" type="ORF">EPI10_020876</name>
</gene>
<reference evidence="4" key="1">
    <citation type="journal article" date="2019" name="Plant Biotechnol. J.">
        <title>Genome sequencing of the Australian wild diploid species Gossypium australe highlights disease resistance and delayed gland morphogenesis.</title>
        <authorList>
            <person name="Cai Y."/>
            <person name="Cai X."/>
            <person name="Wang Q."/>
            <person name="Wang P."/>
            <person name="Zhang Y."/>
            <person name="Cai C."/>
            <person name="Xu Y."/>
            <person name="Wang K."/>
            <person name="Zhou Z."/>
            <person name="Wang C."/>
            <person name="Geng S."/>
            <person name="Li B."/>
            <person name="Dong Q."/>
            <person name="Hou Y."/>
            <person name="Wang H."/>
            <person name="Ai P."/>
            <person name="Liu Z."/>
            <person name="Yi F."/>
            <person name="Sun M."/>
            <person name="An G."/>
            <person name="Cheng J."/>
            <person name="Zhang Y."/>
            <person name="Shi Q."/>
            <person name="Xie Y."/>
            <person name="Shi X."/>
            <person name="Chang Y."/>
            <person name="Huang F."/>
            <person name="Chen Y."/>
            <person name="Hong S."/>
            <person name="Mi L."/>
            <person name="Sun Q."/>
            <person name="Zhang L."/>
            <person name="Zhou B."/>
            <person name="Peng R."/>
            <person name="Zhang X."/>
            <person name="Liu F."/>
        </authorList>
    </citation>
    <scope>NUCLEOTIDE SEQUENCE [LARGE SCALE GENOMIC DNA]</scope>
    <source>
        <strain evidence="4">cv. PA1801</strain>
    </source>
</reference>
<feature type="domain" description="Reverse transcriptase Ty1/copia-type" evidence="1">
    <location>
        <begin position="70"/>
        <end position="218"/>
    </location>
</feature>
<sequence>MVLSKRHKTQCRNVTTDKGDVPSRRISMSRRHVEIMKSTFFEATEEAIQASDSNKWLVAMEEEMESLHKNELWQLVKPPTGKKIVGSKWLFRNKEGSSQDDIRYKARLVAKGYSQVERVDFHDVFSLVVKHTSIQELLALVALHNLKFEQIDVKTTFLHDDLEKNIYMQQPKGFKIKGKEDHISLLQKSLYDLKLSSRQWYMKFDSFMLSISFARIESLMYALVCTRPDISHVVSVKIRLRRERKGLMIQHPDVKSVLNRVKQFTDKLELSLSLLVGIVNELYGKLVDSVKEQLIWVTKEMISVSATADHWRVSNNLKLEMLRQMEIEFCVKMLRDQFQLCLRIGRDLVRLLQDLWNSWNHFHCDIDEKTIKSTDHLITREEHSETSGTCAEPSAATFAVQGLLV</sequence>
<dbReference type="Proteomes" id="UP000325315">
    <property type="component" value="Unassembled WGS sequence"/>
</dbReference>
<protein>
    <submittedName>
        <fullName evidence="3">Copia LTR rider</fullName>
    </submittedName>
</protein>
<accession>A0A5B6WFL0</accession>
<evidence type="ECO:0000313" key="4">
    <source>
        <dbReference type="Proteomes" id="UP000325315"/>
    </source>
</evidence>